<dbReference type="Proteomes" id="UP000185608">
    <property type="component" value="Chromosome"/>
</dbReference>
<dbReference type="KEGG" id="hhsr:HSR6_0374"/>
<dbReference type="EMBL" id="CP016070">
    <property type="protein sequence ID" value="AOW79589.1"/>
    <property type="molecule type" value="Genomic_DNA"/>
</dbReference>
<reference evidence="4" key="3">
    <citation type="journal article" date="2017" name="ISME J.">
        <title>Discovery of anaerobic lithoheterotrophic haloarchaea, ubiquitous in hypersaline habitats.</title>
        <authorList>
            <person name="Sorokin D.Y."/>
            <person name="Messina E."/>
            <person name="Smedile F."/>
            <person name="Roman P."/>
            <person name="Damste J.S.S."/>
            <person name="Ciordia S."/>
            <person name="Mena M.C."/>
            <person name="Ferrer M."/>
            <person name="Golyshin P.N."/>
            <person name="Kublanov I.V."/>
            <person name="Samarov N.I."/>
            <person name="Toshchakov S.V."/>
            <person name="La Cono V."/>
            <person name="Yakimov M.M."/>
        </authorList>
    </citation>
    <scope>NUCLEOTIDE SEQUENCE</scope>
    <source>
        <strain evidence="4">HSR6</strain>
    </source>
</reference>
<dbReference type="PANTHER" id="PTHR42759:SF1">
    <property type="entry name" value="MAGNESIUM-CHELATASE SUBUNIT CHLD"/>
    <property type="match status" value="1"/>
</dbReference>
<evidence type="ECO:0000313" key="6">
    <source>
        <dbReference type="Proteomes" id="UP000186165"/>
    </source>
</evidence>
<feature type="domain" description="ATPase dynein-related AAA" evidence="2">
    <location>
        <begin position="84"/>
        <end position="238"/>
    </location>
</feature>
<organism evidence="3 5">
    <name type="scientific">Halodesulfurarchaeum formicicum</name>
    <dbReference type="NCBI Taxonomy" id="1873524"/>
    <lineage>
        <taxon>Archaea</taxon>
        <taxon>Methanobacteriati</taxon>
        <taxon>Methanobacteriota</taxon>
        <taxon>Stenosarchaea group</taxon>
        <taxon>Halobacteria</taxon>
        <taxon>Halobacteriales</taxon>
        <taxon>Halobacteriaceae</taxon>
        <taxon>Halodesulfurarchaeum</taxon>
    </lineage>
</organism>
<evidence type="ECO:0000256" key="1">
    <source>
        <dbReference type="SAM" id="MobiDB-lite"/>
    </source>
</evidence>
<evidence type="ECO:0000313" key="5">
    <source>
        <dbReference type="Proteomes" id="UP000185608"/>
    </source>
</evidence>
<proteinExistence type="predicted"/>
<reference evidence="6" key="2">
    <citation type="submission" date="2016-08" db="EMBL/GenBank/DDBJ databases">
        <title>Discovery of first anaerobic lithoheterotrophic haloarchae widely represented in hypersaline habitats.</title>
        <authorList>
            <person name="Sorokin D.Y."/>
            <person name="Kublanov I.V."/>
            <person name="Roman P."/>
            <person name="Sinninghe Damste J.S."/>
            <person name="Golyshin P.N."/>
            <person name="Rojo D."/>
            <person name="Ciordia S."/>
            <person name="Mena Md.C."/>
            <person name="Ferrer M."/>
            <person name="Smedile F."/>
            <person name="Messina E."/>
            <person name="La Cono V."/>
            <person name="Yakimov M.M."/>
        </authorList>
    </citation>
    <scope>NUCLEOTIDE SEQUENCE [LARGE SCALE GENOMIC DNA]</scope>
    <source>
        <strain evidence="6">HSR6</strain>
    </source>
</reference>
<dbReference type="InterPro" id="IPR050764">
    <property type="entry name" value="CbbQ/NirQ/NorQ/GpvN"/>
</dbReference>
<dbReference type="AlphaFoldDB" id="A0A1D8S2K4"/>
<gene>
    <name evidence="4" type="ORF">HSR6_0374</name>
    <name evidence="3" type="ORF">HTSR_0389</name>
</gene>
<accession>A0A1D8S2K4</accession>
<evidence type="ECO:0000313" key="4">
    <source>
        <dbReference type="EMBL" id="APE94840.1"/>
    </source>
</evidence>
<dbReference type="Gene3D" id="3.40.50.300">
    <property type="entry name" value="P-loop containing nucleotide triphosphate hydrolases"/>
    <property type="match status" value="1"/>
</dbReference>
<feature type="compositionally biased region" description="Polar residues" evidence="1">
    <location>
        <begin position="1"/>
        <end position="16"/>
    </location>
</feature>
<accession>A0A1J1AAL8</accession>
<reference evidence="3 5" key="1">
    <citation type="submission" date="2016-06" db="EMBL/GenBank/DDBJ databases">
        <title>Discovery of anaerobic lithoheterotrophic haloarchaeon capable of sulfur respiration by hydrogen and formate.</title>
        <authorList>
            <person name="Sorokin D.Y."/>
            <person name="Kublanov I.V."/>
            <person name="Roman P."/>
            <person name="Sinninghe Damste J.S."/>
            <person name="Golyshin P.N."/>
            <person name="Rojo D."/>
            <person name="Ciordia S."/>
            <person name="Mena Md.C."/>
            <person name="Ferrer M."/>
            <person name="Smedile F."/>
            <person name="Messina E."/>
            <person name="La Cono V."/>
            <person name="Yakimov M.M."/>
        </authorList>
    </citation>
    <scope>NUCLEOTIDE SEQUENCE [LARGE SCALE GENOMIC DNA]</scope>
    <source>
        <strain evidence="3 5">HTSR1</strain>
    </source>
</reference>
<dbReference type="GO" id="GO:0016887">
    <property type="term" value="F:ATP hydrolysis activity"/>
    <property type="evidence" value="ECO:0007669"/>
    <property type="project" value="InterPro"/>
</dbReference>
<dbReference type="GO" id="GO:0005524">
    <property type="term" value="F:ATP binding"/>
    <property type="evidence" value="ECO:0007669"/>
    <property type="project" value="InterPro"/>
</dbReference>
<dbReference type="EMBL" id="CP016804">
    <property type="protein sequence ID" value="APE94840.1"/>
    <property type="molecule type" value="Genomic_DNA"/>
</dbReference>
<dbReference type="KEGG" id="halh:HTSR_0389"/>
<protein>
    <submittedName>
        <fullName evidence="3">ATPase AAA</fullName>
    </submittedName>
</protein>
<dbReference type="PANTHER" id="PTHR42759">
    <property type="entry name" value="MOXR FAMILY PROTEIN"/>
    <property type="match status" value="1"/>
</dbReference>
<dbReference type="InterPro" id="IPR011704">
    <property type="entry name" value="ATPase_dyneun-rel_AAA"/>
</dbReference>
<dbReference type="InterPro" id="IPR027417">
    <property type="entry name" value="P-loop_NTPase"/>
</dbReference>
<evidence type="ECO:0000259" key="2">
    <source>
        <dbReference type="Pfam" id="PF07728"/>
    </source>
</evidence>
<dbReference type="Pfam" id="PF07728">
    <property type="entry name" value="AAA_5"/>
    <property type="match status" value="1"/>
</dbReference>
<evidence type="ECO:0000313" key="3">
    <source>
        <dbReference type="EMBL" id="AOW79589.1"/>
    </source>
</evidence>
<feature type="region of interest" description="Disordered" evidence="1">
    <location>
        <begin position="1"/>
        <end position="22"/>
    </location>
</feature>
<keyword evidence="6" id="KW-1185">Reference proteome</keyword>
<name>A0A1D8S2K4_9EURY</name>
<dbReference type="SUPFAM" id="SSF52540">
    <property type="entry name" value="P-loop containing nucleoside triphosphate hydrolases"/>
    <property type="match status" value="1"/>
</dbReference>
<dbReference type="Proteomes" id="UP000186165">
    <property type="component" value="Chromosome"/>
</dbReference>
<dbReference type="STRING" id="1873524.HSR6_0374"/>
<sequence>MMATPDQQSSEQTDGTINGIRVDVDPDRLLAGAPTGEQVNGLRKLEPGHPAIPETAVPYFPAELPDVPRDTEETFYRALSLDKPVILEGEAGTGKNHLIRTVAATVNHPVYRQEFGAETSVFDVVGEKDLDGQGGTYYILGEAAKAAIFGGLYVADELNMATGSVTAALHPLFEDRGKRELHLRGVGRTLRDLPRGETWNPDEHLGRYIHPDFHATATINPLHYADTAELNDALRSRCVVIEHPYLAASEDDQAGIETEVELLEAETGATNTEQLRDLVRFAAVLREARREANAIATPIGHRELRDTVEMAGPDEEFMGFAAAARVKFVGQAAMKSDKQFIRDAIADEL</sequence>